<evidence type="ECO:0000256" key="1">
    <source>
        <dbReference type="SAM" id="MobiDB-lite"/>
    </source>
</evidence>
<dbReference type="SUPFAM" id="SSF56219">
    <property type="entry name" value="DNase I-like"/>
    <property type="match status" value="1"/>
</dbReference>
<dbReference type="HOGENOM" id="CLU_030508_0_2_1"/>
<dbReference type="InterPro" id="IPR005135">
    <property type="entry name" value="Endo/exonuclease/phosphatase"/>
</dbReference>
<reference evidence="6" key="2">
    <citation type="journal article" date="2012" name="G3 (Bethesda)">
        <title>Pichia sorbitophila, an interspecies yeast hybrid reveals early steps of genome resolution following polyploidization.</title>
        <authorList>
            <person name="Leh Louis V."/>
            <person name="Despons L."/>
            <person name="Friedrich A."/>
            <person name="Martin T."/>
            <person name="Durrens P."/>
            <person name="Casaregola S."/>
            <person name="Neuveglise C."/>
            <person name="Fairhead C."/>
            <person name="Marck C."/>
            <person name="Cruz J.A."/>
            <person name="Straub M.L."/>
            <person name="Kugler V."/>
            <person name="Sacerdot C."/>
            <person name="Uzunov Z."/>
            <person name="Thierry A."/>
            <person name="Weiss S."/>
            <person name="Bleykasten C."/>
            <person name="De Montigny J."/>
            <person name="Jacques N."/>
            <person name="Jung P."/>
            <person name="Lemaire M."/>
            <person name="Mallet S."/>
            <person name="Morel G."/>
            <person name="Richard G.F."/>
            <person name="Sarkar A."/>
            <person name="Savel G."/>
            <person name="Schacherer J."/>
            <person name="Seret M.L."/>
            <person name="Talla E."/>
            <person name="Samson G."/>
            <person name="Jubin C."/>
            <person name="Poulain J."/>
            <person name="Vacherie B."/>
            <person name="Barbe V."/>
            <person name="Pelletier E."/>
            <person name="Sherman D.J."/>
            <person name="Westhof E."/>
            <person name="Weissenbach J."/>
            <person name="Baret P.V."/>
            <person name="Wincker P."/>
            <person name="Gaillardin C."/>
            <person name="Dujon B."/>
            <person name="Souciet J.L."/>
        </authorList>
    </citation>
    <scope>NUCLEOTIDE SEQUENCE [LARGE SCALE GENOMIC DNA]</scope>
    <source>
        <strain evidence="6">ATCC MYA-4447 / BCRC 22081 / CBS 7064 / NBRC 10061 / NRRL Y-12695</strain>
    </source>
</reference>
<keyword evidence="2" id="KW-0812">Transmembrane</keyword>
<evidence type="ECO:0000313" key="6">
    <source>
        <dbReference type="Proteomes" id="UP000005222"/>
    </source>
</evidence>
<reference evidence="4" key="1">
    <citation type="submission" date="2011-10" db="EMBL/GenBank/DDBJ databases">
        <authorList>
            <person name="Genoscope - CEA"/>
        </authorList>
    </citation>
    <scope>NUCLEOTIDE SEQUENCE</scope>
</reference>
<feature type="compositionally biased region" description="Basic and acidic residues" evidence="1">
    <location>
        <begin position="1"/>
        <end position="12"/>
    </location>
</feature>
<dbReference type="InterPro" id="IPR036691">
    <property type="entry name" value="Endo/exonu/phosph_ase_sf"/>
</dbReference>
<feature type="region of interest" description="Disordered" evidence="1">
    <location>
        <begin position="1"/>
        <end position="26"/>
    </location>
</feature>
<proteinExistence type="predicted"/>
<gene>
    <name evidence="4" type="primary">Piso0_004436</name>
    <name evidence="4" type="ORF">GNLVRS01_PISO0K16840g</name>
    <name evidence="5" type="ORF">GNLVRS01_PISO0L16841g</name>
</gene>
<keyword evidence="2" id="KW-0472">Membrane</keyword>
<dbReference type="AlphaFoldDB" id="G8Y8T2"/>
<dbReference type="Gene3D" id="3.60.10.10">
    <property type="entry name" value="Endonuclease/exonuclease/phosphatase"/>
    <property type="match status" value="1"/>
</dbReference>
<feature type="domain" description="Endonuclease/exonuclease/phosphatase" evidence="3">
    <location>
        <begin position="78"/>
        <end position="310"/>
    </location>
</feature>
<dbReference type="eggNOG" id="ENOG502S5BH">
    <property type="taxonomic scope" value="Eukaryota"/>
</dbReference>
<dbReference type="Proteomes" id="UP000005222">
    <property type="component" value="Chromosome L"/>
</dbReference>
<dbReference type="Pfam" id="PF03372">
    <property type="entry name" value="Exo_endo_phos"/>
    <property type="match status" value="1"/>
</dbReference>
<evidence type="ECO:0000256" key="2">
    <source>
        <dbReference type="SAM" id="Phobius"/>
    </source>
</evidence>
<organism evidence="4 6">
    <name type="scientific">Pichia sorbitophila (strain ATCC MYA-4447 / BCRC 22081 / CBS 7064 / NBRC 10061 / NRRL Y-12695)</name>
    <name type="common">Hybrid yeast</name>
    <dbReference type="NCBI Taxonomy" id="559304"/>
    <lineage>
        <taxon>Eukaryota</taxon>
        <taxon>Fungi</taxon>
        <taxon>Dikarya</taxon>
        <taxon>Ascomycota</taxon>
        <taxon>Saccharomycotina</taxon>
        <taxon>Pichiomycetes</taxon>
        <taxon>Debaryomycetaceae</taxon>
        <taxon>Millerozyma</taxon>
    </lineage>
</organism>
<dbReference type="CDD" id="cd09083">
    <property type="entry name" value="EEP-1"/>
    <property type="match status" value="1"/>
</dbReference>
<evidence type="ECO:0000313" key="5">
    <source>
        <dbReference type="EMBL" id="CCE84877.1"/>
    </source>
</evidence>
<evidence type="ECO:0000313" key="4">
    <source>
        <dbReference type="EMBL" id="CCE83846.1"/>
    </source>
</evidence>
<dbReference type="OrthoDB" id="276515at2759"/>
<keyword evidence="2" id="KW-1133">Transmembrane helix</keyword>
<protein>
    <submittedName>
        <fullName evidence="4">Piso0_004436 protein</fullName>
    </submittedName>
</protein>
<name>G8Y8T2_PICSO</name>
<evidence type="ECO:0000259" key="3">
    <source>
        <dbReference type="Pfam" id="PF03372"/>
    </source>
</evidence>
<dbReference type="PANTHER" id="PTHR12121">
    <property type="entry name" value="CARBON CATABOLITE REPRESSOR PROTEIN 4"/>
    <property type="match status" value="1"/>
</dbReference>
<accession>G8Y8T2</accession>
<dbReference type="EMBL" id="FO082049">
    <property type="protein sequence ID" value="CCE83846.1"/>
    <property type="molecule type" value="Genomic_DNA"/>
</dbReference>
<keyword evidence="6" id="KW-1185">Reference proteome</keyword>
<dbReference type="PANTHER" id="PTHR12121:SF36">
    <property type="entry name" value="ENDONUCLEASE_EXONUCLEASE_PHOSPHATASE DOMAIN-CONTAINING PROTEIN"/>
    <property type="match status" value="1"/>
</dbReference>
<dbReference type="EMBL" id="FO082048">
    <property type="protein sequence ID" value="CCE84877.1"/>
    <property type="molecule type" value="Genomic_DNA"/>
</dbReference>
<dbReference type="InterPro" id="IPR050410">
    <property type="entry name" value="CCR4/nocturin_mRNA_transcr"/>
</dbReference>
<dbReference type="GO" id="GO:0000175">
    <property type="term" value="F:3'-5'-RNA exonuclease activity"/>
    <property type="evidence" value="ECO:0007669"/>
    <property type="project" value="TreeGrafter"/>
</dbReference>
<sequence length="363" mass="41674">MALSTSDRHSDDGGSEPLNRYSDSRFHLPGPHRSRRQLKIVIILFLVGLLIFNFARFKSPARGWGVGTETPLNVRIYTHNVRYAHRRLSPNERPWKERKRRVASSIAFNANSRHGSVVCLQEVLSNQLKDILYYLNDKNRSSEWTYYGVGRSDGVAAGEFSPVLYRTSEWNLVENRTFWLSETPEYPSVGWDAAMERIVTMVTLESTASPAIKINVFNTHFDHKGELARRQSALLIAKKMKHHNEYPSFLCGDFNTQPTDGPYAVLSGEGLKDSRTLIDPLHSYGHNYTFTGFDEELEGGTIIDYIWSPTYSRRKYAKPKNKDRTTSYAVEIANFGIIHSYFNDFYISDHRPVCADYLIKKVK</sequence>
<feature type="transmembrane region" description="Helical" evidence="2">
    <location>
        <begin position="38"/>
        <end position="55"/>
    </location>
</feature>
<dbReference type="InParanoid" id="G8Y8T2"/>
<dbReference type="Proteomes" id="UP000005222">
    <property type="component" value="Chromosome K"/>
</dbReference>